<proteinExistence type="predicted"/>
<dbReference type="Proteomes" id="UP000230869">
    <property type="component" value="Unassembled WGS sequence"/>
</dbReference>
<name>A0A2M6K822_9BACT</name>
<dbReference type="EMBL" id="PCWW01000073">
    <property type="protein sequence ID" value="PIR12759.1"/>
    <property type="molecule type" value="Genomic_DNA"/>
</dbReference>
<organism evidence="1 2">
    <name type="scientific">Candidatus Falkowbacteria bacterium CG11_big_fil_rev_8_21_14_0_20_39_10</name>
    <dbReference type="NCBI Taxonomy" id="1974570"/>
    <lineage>
        <taxon>Bacteria</taxon>
        <taxon>Candidatus Falkowiibacteriota</taxon>
    </lineage>
</organism>
<dbReference type="NCBIfam" id="TIGR02532">
    <property type="entry name" value="IV_pilin_GFxxxE"/>
    <property type="match status" value="1"/>
</dbReference>
<dbReference type="Pfam" id="PF07963">
    <property type="entry name" value="N_methyl"/>
    <property type="match status" value="1"/>
</dbReference>
<protein>
    <recommendedName>
        <fullName evidence="3">Prepilin-type N-terminal cleavage/methylation domain-containing protein</fullName>
    </recommendedName>
</protein>
<evidence type="ECO:0000313" key="1">
    <source>
        <dbReference type="EMBL" id="PIR12759.1"/>
    </source>
</evidence>
<reference evidence="1 2" key="1">
    <citation type="submission" date="2017-09" db="EMBL/GenBank/DDBJ databases">
        <title>Depth-based differentiation of microbial function through sediment-hosted aquifers and enrichment of novel symbionts in the deep terrestrial subsurface.</title>
        <authorList>
            <person name="Probst A.J."/>
            <person name="Ladd B."/>
            <person name="Jarett J.K."/>
            <person name="Geller-Mcgrath D.E."/>
            <person name="Sieber C.M."/>
            <person name="Emerson J.B."/>
            <person name="Anantharaman K."/>
            <person name="Thomas B.C."/>
            <person name="Malmstrom R."/>
            <person name="Stieglmeier M."/>
            <person name="Klingl A."/>
            <person name="Woyke T."/>
            <person name="Ryan C.M."/>
            <person name="Banfield J.F."/>
        </authorList>
    </citation>
    <scope>NUCLEOTIDE SEQUENCE [LARGE SCALE GENOMIC DNA]</scope>
    <source>
        <strain evidence="1">CG11_big_fil_rev_8_21_14_0_20_39_10</strain>
    </source>
</reference>
<gene>
    <name evidence="1" type="ORF">COV49_04480</name>
</gene>
<dbReference type="InterPro" id="IPR012902">
    <property type="entry name" value="N_methyl_site"/>
</dbReference>
<accession>A0A2M6K822</accession>
<evidence type="ECO:0000313" key="2">
    <source>
        <dbReference type="Proteomes" id="UP000230869"/>
    </source>
</evidence>
<dbReference type="AlphaFoldDB" id="A0A2M6K822"/>
<sequence>MIKKLKQSNRGFTLMEIIVSLALFTAIVLSAAQIFKMVIESQRNAIIAQNMQGGTRYAFDTMSKEIRMAQKDEIGTCTGEGNVNRVYAVSEDGQELYFKNYHGECVAYYLDNANETLMIERHGYVAKTLPDQIKVKALQFSIIDDVDNVQSLVIANLEVEAEGKETEKQDMIIQTAVSSRYYE</sequence>
<comment type="caution">
    <text evidence="1">The sequence shown here is derived from an EMBL/GenBank/DDBJ whole genome shotgun (WGS) entry which is preliminary data.</text>
</comment>
<evidence type="ECO:0008006" key="3">
    <source>
        <dbReference type="Google" id="ProtNLM"/>
    </source>
</evidence>